<evidence type="ECO:0000313" key="2">
    <source>
        <dbReference type="Proteomes" id="UP000034166"/>
    </source>
</evidence>
<evidence type="ECO:0000313" key="1">
    <source>
        <dbReference type="EMBL" id="KKK37408.1"/>
    </source>
</evidence>
<dbReference type="AlphaFoldDB" id="A0A0M2STF7"/>
<comment type="caution">
    <text evidence="1">The sequence shown here is derived from an EMBL/GenBank/DDBJ whole genome shotgun (WGS) entry which is preliminary data.</text>
</comment>
<proteinExistence type="predicted"/>
<sequence>MKEVLQQVKEELERAYNEPESHSLEQSIKKLQSALEQNGDRGTMIENAITSIIQAQHAMQQLRNAGDVSSAAAFGEAHNALDQAIKSYSHVDNDPV</sequence>
<gene>
    <name evidence="1" type="ORF">WQ57_14490</name>
</gene>
<dbReference type="EMBL" id="LAYY01000015">
    <property type="protein sequence ID" value="KKK37408.1"/>
    <property type="molecule type" value="Genomic_DNA"/>
</dbReference>
<organism evidence="1 2">
    <name type="scientific">Mesobacillus campisalis</name>
    <dbReference type="NCBI Taxonomy" id="1408103"/>
    <lineage>
        <taxon>Bacteria</taxon>
        <taxon>Bacillati</taxon>
        <taxon>Bacillota</taxon>
        <taxon>Bacilli</taxon>
        <taxon>Bacillales</taxon>
        <taxon>Bacillaceae</taxon>
        <taxon>Mesobacillus</taxon>
    </lineage>
</organism>
<dbReference type="Proteomes" id="UP000034166">
    <property type="component" value="Unassembled WGS sequence"/>
</dbReference>
<dbReference type="OrthoDB" id="2875573at2"/>
<dbReference type="RefSeq" id="WP_046524501.1">
    <property type="nucleotide sequence ID" value="NZ_LAYY01000015.1"/>
</dbReference>
<keyword evidence="2" id="KW-1185">Reference proteome</keyword>
<reference evidence="1 2" key="1">
    <citation type="submission" date="2015-04" db="EMBL/GenBank/DDBJ databases">
        <title>Taxonomic description and genome sequence of Bacillus campisalis sp. nov., a novel member of the genus Bacillus isolated from solar saltern.</title>
        <authorList>
            <person name="Mathan Kumar R."/>
            <person name="Kaur G."/>
            <person name="Kumar A."/>
            <person name="Singh N.K."/>
            <person name="Kaur N."/>
            <person name="Kumar N."/>
            <person name="Mayilraj S."/>
        </authorList>
    </citation>
    <scope>NUCLEOTIDE SEQUENCE [LARGE SCALE GENOMIC DNA]</scope>
    <source>
        <strain evidence="1 2">SA2-6</strain>
    </source>
</reference>
<accession>A0A0M2STF7</accession>
<name>A0A0M2STF7_9BACI</name>
<dbReference type="PATRIC" id="fig|1408103.3.peg.3258"/>
<protein>
    <submittedName>
        <fullName evidence="1">Uncharacterized protein</fullName>
    </submittedName>
</protein>